<feature type="transmembrane region" description="Helical" evidence="7">
    <location>
        <begin position="167"/>
        <end position="188"/>
    </location>
</feature>
<evidence type="ECO:0000256" key="1">
    <source>
        <dbReference type="ARBA" id="ARBA00004370"/>
    </source>
</evidence>
<keyword evidence="2" id="KW-0813">Transport</keyword>
<gene>
    <name evidence="9" type="ORF">AXG93_4905s1430</name>
</gene>
<feature type="transmembrane region" description="Helical" evidence="7">
    <location>
        <begin position="546"/>
        <end position="570"/>
    </location>
</feature>
<dbReference type="Proteomes" id="UP000077202">
    <property type="component" value="Unassembled WGS sequence"/>
</dbReference>
<evidence type="ECO:0000256" key="4">
    <source>
        <dbReference type="ARBA" id="ARBA00022970"/>
    </source>
</evidence>
<keyword evidence="5 7" id="KW-1133">Transmembrane helix</keyword>
<feature type="transmembrane region" description="Helical" evidence="7">
    <location>
        <begin position="141"/>
        <end position="161"/>
    </location>
</feature>
<dbReference type="InterPro" id="IPR013057">
    <property type="entry name" value="AA_transpt_TM"/>
</dbReference>
<proteinExistence type="predicted"/>
<evidence type="ECO:0000256" key="2">
    <source>
        <dbReference type="ARBA" id="ARBA00022448"/>
    </source>
</evidence>
<organism evidence="9 10">
    <name type="scientific">Marchantia polymorpha subsp. ruderalis</name>
    <dbReference type="NCBI Taxonomy" id="1480154"/>
    <lineage>
        <taxon>Eukaryota</taxon>
        <taxon>Viridiplantae</taxon>
        <taxon>Streptophyta</taxon>
        <taxon>Embryophyta</taxon>
        <taxon>Marchantiophyta</taxon>
        <taxon>Marchantiopsida</taxon>
        <taxon>Marchantiidae</taxon>
        <taxon>Marchantiales</taxon>
        <taxon>Marchantiaceae</taxon>
        <taxon>Marchantia</taxon>
    </lineage>
</organism>
<feature type="transmembrane region" description="Helical" evidence="7">
    <location>
        <begin position="425"/>
        <end position="452"/>
    </location>
</feature>
<dbReference type="GO" id="GO:0006865">
    <property type="term" value="P:amino acid transport"/>
    <property type="evidence" value="ECO:0007669"/>
    <property type="project" value="UniProtKB-KW"/>
</dbReference>
<feature type="domain" description="Amino acid transporter transmembrane" evidence="8">
    <location>
        <begin position="135"/>
        <end position="570"/>
    </location>
</feature>
<keyword evidence="3 7" id="KW-0812">Transmembrane</keyword>
<dbReference type="AlphaFoldDB" id="A0A176VJ51"/>
<keyword evidence="10" id="KW-1185">Reference proteome</keyword>
<comment type="subcellular location">
    <subcellularLocation>
        <location evidence="1">Membrane</location>
    </subcellularLocation>
</comment>
<keyword evidence="4" id="KW-0029">Amino-acid transport</keyword>
<evidence type="ECO:0000256" key="5">
    <source>
        <dbReference type="ARBA" id="ARBA00022989"/>
    </source>
</evidence>
<evidence type="ECO:0000259" key="8">
    <source>
        <dbReference type="Pfam" id="PF01490"/>
    </source>
</evidence>
<keyword evidence="6 7" id="KW-0472">Membrane</keyword>
<evidence type="ECO:0000313" key="9">
    <source>
        <dbReference type="EMBL" id="OAE20443.1"/>
    </source>
</evidence>
<dbReference type="Pfam" id="PF01490">
    <property type="entry name" value="Aa_trans"/>
    <property type="match status" value="1"/>
</dbReference>
<feature type="transmembrane region" description="Helical" evidence="7">
    <location>
        <begin position="342"/>
        <end position="363"/>
    </location>
</feature>
<feature type="transmembrane region" description="Helical" evidence="7">
    <location>
        <begin position="493"/>
        <end position="526"/>
    </location>
</feature>
<accession>A0A176VJ51</accession>
<name>A0A176VJ51_MARPO</name>
<evidence type="ECO:0000256" key="7">
    <source>
        <dbReference type="SAM" id="Phobius"/>
    </source>
</evidence>
<dbReference type="PANTHER" id="PTHR48017">
    <property type="entry name" value="OS05G0424000 PROTEIN-RELATED"/>
    <property type="match status" value="1"/>
</dbReference>
<evidence type="ECO:0000256" key="6">
    <source>
        <dbReference type="ARBA" id="ARBA00023136"/>
    </source>
</evidence>
<evidence type="ECO:0000256" key="3">
    <source>
        <dbReference type="ARBA" id="ARBA00022692"/>
    </source>
</evidence>
<feature type="transmembrane region" description="Helical" evidence="7">
    <location>
        <begin position="291"/>
        <end position="313"/>
    </location>
</feature>
<dbReference type="EMBL" id="LVLJ01003617">
    <property type="protein sequence ID" value="OAE20443.1"/>
    <property type="molecule type" value="Genomic_DNA"/>
</dbReference>
<dbReference type="GO" id="GO:0016020">
    <property type="term" value="C:membrane"/>
    <property type="evidence" value="ECO:0007669"/>
    <property type="project" value="UniProtKB-SubCell"/>
</dbReference>
<comment type="caution">
    <text evidence="9">The sequence shown here is derived from an EMBL/GenBank/DDBJ whole genome shotgun (WGS) entry which is preliminary data.</text>
</comment>
<protein>
    <recommendedName>
        <fullName evidence="8">Amino acid transporter transmembrane domain-containing protein</fullName>
    </recommendedName>
</protein>
<reference evidence="9" key="1">
    <citation type="submission" date="2016-03" db="EMBL/GenBank/DDBJ databases">
        <title>Mechanisms controlling the formation of the plant cell surface in tip-growing cells are functionally conserved among land plants.</title>
        <authorList>
            <person name="Honkanen S."/>
            <person name="Jones V.A."/>
            <person name="Morieri G."/>
            <person name="Champion C."/>
            <person name="Hetherington A.J."/>
            <person name="Kelly S."/>
            <person name="Saint-Marcoux D."/>
            <person name="Proust H."/>
            <person name="Prescott H."/>
            <person name="Dolan L."/>
        </authorList>
    </citation>
    <scope>NUCLEOTIDE SEQUENCE [LARGE SCALE GENOMIC DNA]</scope>
    <source>
        <tissue evidence="9">Whole gametophyte</tissue>
    </source>
</reference>
<evidence type="ECO:0000313" key="10">
    <source>
        <dbReference type="Proteomes" id="UP000077202"/>
    </source>
</evidence>
<feature type="transmembrane region" description="Helical" evidence="7">
    <location>
        <begin position="384"/>
        <end position="405"/>
    </location>
</feature>
<sequence length="581" mass="63796">MSEETMPASKNRAAMDITHLGLPNRHVDVDGLLTARNSVDFTTVFVDPKSQRAGGLDAHDRTPRTGEDADMIIYVQIEIGNIFHQRRIPSIDQDHQQDNISPLIETPSFDFILTLMRRGLRNHFRHRHDGDGRLTGTMWTATAHVITAVIGSGVLSLAWAISQMGWIAGPLVLLAFGGITYYTSVMLADSYRFPHPETGKRNPTYMAAVKASLGSREVKACGILQYMSLFGTCVGYTITTSHSLEAIFRAGCYHAEGHDAECKTSLSYYMLGFGATELIFSQIPNFDKMSWLSIVAAVMSISYSGIGLGLGIAKAAEHGPRGTLGGLDIGRGPGEVALIEKLLSVANALGNMAFAYSFSTILITIQDTLKSSPPENKIMKKATLIGITTTTLFYISVGCAGYAAFGNEAPGDLLTDFGFYEPWWLVDFANACLVVHLIGAYQVFAQPVFAFVEGWITKRRPDSHFIHKNFDLVLPWGSTYHLNLFRLTWRSGYVAVTTLLAILLPFFNAIMGLLGAIGFWPLTIYFPIQMYKKQAAINFGSKKWYMLNAVSAICLLVTLAAAVASIQSIIQKSKEYKPFSS</sequence>